<name>A0AAN1Y2U9_9ENTR</name>
<dbReference type="InterPro" id="IPR007569">
    <property type="entry name" value="DUF559"/>
</dbReference>
<dbReference type="Gene3D" id="3.40.960.10">
    <property type="entry name" value="VSR Endonuclease"/>
    <property type="match status" value="1"/>
</dbReference>
<evidence type="ECO:0000313" key="3">
    <source>
        <dbReference type="Proteomes" id="UP001058353"/>
    </source>
</evidence>
<evidence type="ECO:0000259" key="1">
    <source>
        <dbReference type="Pfam" id="PF04480"/>
    </source>
</evidence>
<organism evidence="2 3">
    <name type="scientific">Klebsiella quasipneumoniae subsp. quasipneumoniae</name>
    <dbReference type="NCBI Taxonomy" id="1667327"/>
    <lineage>
        <taxon>Bacteria</taxon>
        <taxon>Pseudomonadati</taxon>
        <taxon>Pseudomonadota</taxon>
        <taxon>Gammaproteobacteria</taxon>
        <taxon>Enterobacterales</taxon>
        <taxon>Enterobacteriaceae</taxon>
        <taxon>Klebsiella/Raoultella group</taxon>
        <taxon>Klebsiella</taxon>
        <taxon>Klebsiella pneumoniae complex</taxon>
    </lineage>
</organism>
<gene>
    <name evidence="2" type="primary">ycjD</name>
    <name evidence="2" type="ORF">KAM644c_13240</name>
</gene>
<feature type="domain" description="DUF559" evidence="1">
    <location>
        <begin position="3"/>
        <end position="93"/>
    </location>
</feature>
<evidence type="ECO:0000313" key="2">
    <source>
        <dbReference type="EMBL" id="BDO12258.1"/>
    </source>
</evidence>
<reference evidence="2" key="1">
    <citation type="submission" date="2022-07" db="EMBL/GenBank/DDBJ databases">
        <title>Complete genome sequence of carbapenem-resistant Klebsiella spp. in Japan.</title>
        <authorList>
            <person name="Maehana S."/>
            <person name="Suzuki M."/>
            <person name="Kitasato H."/>
        </authorList>
    </citation>
    <scope>NUCLEOTIDE SEQUENCE</scope>
    <source>
        <strain evidence="2">KAM644</strain>
    </source>
</reference>
<dbReference type="CDD" id="cd01038">
    <property type="entry name" value="Endonuclease_DUF559"/>
    <property type="match status" value="1"/>
</dbReference>
<dbReference type="EMBL" id="AP026407">
    <property type="protein sequence ID" value="BDO12258.1"/>
    <property type="molecule type" value="Genomic_DNA"/>
</dbReference>
<dbReference type="InterPro" id="IPR047216">
    <property type="entry name" value="Endonuclease_DUF559_bact"/>
</dbReference>
<dbReference type="InterPro" id="IPR011335">
    <property type="entry name" value="Restrct_endonuc-II-like"/>
</dbReference>
<protein>
    <recommendedName>
        <fullName evidence="1">DUF559 domain-containing protein</fullName>
    </recommendedName>
</protein>
<proteinExistence type="predicted"/>
<accession>A0AAN1Y2U9</accession>
<dbReference type="Pfam" id="PF04480">
    <property type="entry name" value="DUF559"/>
    <property type="match status" value="1"/>
</dbReference>
<dbReference type="AlphaFoldDB" id="A0AAN1Y2U9"/>
<dbReference type="PANTHER" id="PTHR38590:SF1">
    <property type="entry name" value="BLL0828 PROTEIN"/>
    <property type="match status" value="1"/>
</dbReference>
<dbReference type="SUPFAM" id="SSF52980">
    <property type="entry name" value="Restriction endonuclease-like"/>
    <property type="match status" value="1"/>
</dbReference>
<sequence>MLRHLTPQERRLWHQLRDRRFASYKFHRQASRRTLYSRFCLVIELAGGQHDNRTEYDARRTTWLKQQGWTVLRFWNIEYDRNETGVLQVILRTHEELSPSPRPSPSRRGLG</sequence>
<dbReference type="Proteomes" id="UP001058353">
    <property type="component" value="Chromosome"/>
</dbReference>
<dbReference type="PANTHER" id="PTHR38590">
    <property type="entry name" value="BLL0828 PROTEIN"/>
    <property type="match status" value="1"/>
</dbReference>